<keyword evidence="2" id="KW-0812">Transmembrane</keyword>
<sequence>MNSEKHERSKKRSREKDPKTTEIAAIPAVTDFCTEVRGAFSTLSSAASHTLEPSRPIEKGKPTHDRKKPGHKRDQSAKTFWLVFGICAIIVMIVCILVWVLVNPASDVRAIPSYRNNHSGYGNNEGYYDTTPSIHSFEEDDAGNDTSMEYDSVESLLTYLGNYITSEESNKEDGAADDSELVPDPGVNRTSTPSSNILNSSESIPNAEALRYLAYVPVVIDDEEDNIQHRSSPRLQQEWRRPPPPNLNVPHSGKPVSFKDPKREAFLKASLLRRFEGIRPKTGPIRGFRMPFRPRSSPVPILKGSQTQQIRSFGKEDIQHFPPISNQKVSSRNGNFADQLDSLQGEQSQMQQFSSIQDIIRHIDDRPRSRSSTSRRREKIVRPKNVQSLDSKRRYSFMMDLYPLGGKVNPMMFTEESRFDESGKGGDPRSRYRNQNRDMNYEKRFQNGGYRQRGPSVRYEEEKPEEDEEEDDYSGSEEETTATESSYAKPKGKGGKNDSERLKFQNYESNGGMIQQREWNPRPRFTIDDIIQILTAAGKIASNRRSSVLPVLPRDIWRSPDPGFLNKWNNEDSSMDLQAVESNQNRLLTKQGYWNSSNRYGYENIHNHAPEPLPDPEAATVRITSIGTRKRN</sequence>
<feature type="region of interest" description="Disordered" evidence="1">
    <location>
        <begin position="360"/>
        <end position="387"/>
    </location>
</feature>
<organism evidence="3 4">
    <name type="scientific">Artemia franciscana</name>
    <name type="common">Brine shrimp</name>
    <name type="synonym">Artemia sanfranciscana</name>
    <dbReference type="NCBI Taxonomy" id="6661"/>
    <lineage>
        <taxon>Eukaryota</taxon>
        <taxon>Metazoa</taxon>
        <taxon>Ecdysozoa</taxon>
        <taxon>Arthropoda</taxon>
        <taxon>Crustacea</taxon>
        <taxon>Branchiopoda</taxon>
        <taxon>Anostraca</taxon>
        <taxon>Artemiidae</taxon>
        <taxon>Artemia</taxon>
    </lineage>
</organism>
<keyword evidence="2" id="KW-1133">Transmembrane helix</keyword>
<feature type="region of interest" description="Disordered" evidence="1">
    <location>
        <begin position="417"/>
        <end position="501"/>
    </location>
</feature>
<comment type="caution">
    <text evidence="3">The sequence shown here is derived from an EMBL/GenBank/DDBJ whole genome shotgun (WGS) entry which is preliminary data.</text>
</comment>
<evidence type="ECO:0000256" key="2">
    <source>
        <dbReference type="SAM" id="Phobius"/>
    </source>
</evidence>
<evidence type="ECO:0000256" key="1">
    <source>
        <dbReference type="SAM" id="MobiDB-lite"/>
    </source>
</evidence>
<reference evidence="3" key="1">
    <citation type="submission" date="2023-07" db="EMBL/GenBank/DDBJ databases">
        <title>Chromosome-level genome assembly of Artemia franciscana.</title>
        <authorList>
            <person name="Jo E."/>
        </authorList>
    </citation>
    <scope>NUCLEOTIDE SEQUENCE</scope>
    <source>
        <tissue evidence="3">Whole body</tissue>
    </source>
</reference>
<proteinExistence type="predicted"/>
<keyword evidence="4" id="KW-1185">Reference proteome</keyword>
<protein>
    <submittedName>
        <fullName evidence="3">Uncharacterized protein</fullName>
    </submittedName>
</protein>
<gene>
    <name evidence="3" type="ORF">QYM36_004671</name>
</gene>
<feature type="compositionally biased region" description="Basic and acidic residues" evidence="1">
    <location>
        <begin position="417"/>
        <end position="445"/>
    </location>
</feature>
<feature type="region of interest" description="Disordered" evidence="1">
    <location>
        <begin position="285"/>
        <end position="308"/>
    </location>
</feature>
<feature type="region of interest" description="Disordered" evidence="1">
    <location>
        <begin position="228"/>
        <end position="259"/>
    </location>
</feature>
<feature type="compositionally biased region" description="Acidic residues" evidence="1">
    <location>
        <begin position="462"/>
        <end position="481"/>
    </location>
</feature>
<dbReference type="AlphaFoldDB" id="A0AA88LD66"/>
<name>A0AA88LD66_ARTSF</name>
<feature type="region of interest" description="Disordered" evidence="1">
    <location>
        <begin position="1"/>
        <end position="22"/>
    </location>
</feature>
<dbReference type="EMBL" id="JAVRJZ010000007">
    <property type="protein sequence ID" value="KAK2720866.1"/>
    <property type="molecule type" value="Genomic_DNA"/>
</dbReference>
<accession>A0AA88LD66</accession>
<dbReference type="Proteomes" id="UP001187531">
    <property type="component" value="Unassembled WGS sequence"/>
</dbReference>
<feature type="compositionally biased region" description="Polar residues" evidence="1">
    <location>
        <begin position="188"/>
        <end position="200"/>
    </location>
</feature>
<feature type="region of interest" description="Disordered" evidence="1">
    <location>
        <begin position="168"/>
        <end position="200"/>
    </location>
</feature>
<evidence type="ECO:0000313" key="4">
    <source>
        <dbReference type="Proteomes" id="UP001187531"/>
    </source>
</evidence>
<dbReference type="EMBL" id="JAVRJZ010000007">
    <property type="protein sequence ID" value="KAK2720867.1"/>
    <property type="molecule type" value="Genomic_DNA"/>
</dbReference>
<feature type="transmembrane region" description="Helical" evidence="2">
    <location>
        <begin position="80"/>
        <end position="102"/>
    </location>
</feature>
<keyword evidence="2" id="KW-0472">Membrane</keyword>
<feature type="region of interest" description="Disordered" evidence="1">
    <location>
        <begin position="45"/>
        <end position="72"/>
    </location>
</feature>
<evidence type="ECO:0000313" key="3">
    <source>
        <dbReference type="EMBL" id="KAK2720866.1"/>
    </source>
</evidence>